<feature type="transmembrane region" description="Helical" evidence="7">
    <location>
        <begin position="67"/>
        <end position="93"/>
    </location>
</feature>
<keyword evidence="10" id="KW-1185">Reference proteome</keyword>
<dbReference type="Proteomes" id="UP000289497">
    <property type="component" value="Chromosome"/>
</dbReference>
<dbReference type="KEGG" id="mcou:NCTC10179_00394"/>
<dbReference type="PANTHER" id="PTHR30193:SF37">
    <property type="entry name" value="INNER MEMBRANE ABC TRANSPORTER PERMEASE PROTEIN YCJO"/>
    <property type="match status" value="1"/>
</dbReference>
<dbReference type="CDD" id="cd06261">
    <property type="entry name" value="TM_PBP2"/>
    <property type="match status" value="1"/>
</dbReference>
<evidence type="ECO:0000256" key="4">
    <source>
        <dbReference type="ARBA" id="ARBA00022692"/>
    </source>
</evidence>
<dbReference type="EMBL" id="LR215039">
    <property type="protein sequence ID" value="VEU76221.1"/>
    <property type="molecule type" value="Genomic_DNA"/>
</dbReference>
<dbReference type="Pfam" id="PF00528">
    <property type="entry name" value="BPD_transp_1"/>
    <property type="match status" value="1"/>
</dbReference>
<keyword evidence="2 7" id="KW-0813">Transport</keyword>
<evidence type="ECO:0000256" key="6">
    <source>
        <dbReference type="ARBA" id="ARBA00023136"/>
    </source>
</evidence>
<sequence length="290" mass="32907">MYKKRWFFGLVLPALIIFTLIVLIPTIMSIGYSFTDWNRENPNASLAFVGFKNFANAFKSNGFLERIGYTVLFAIINLVLVNFLALGLAYILNKTFIRGRNILRSIYFIPNLISGILIGYIWQRMFNQLLPEIFPSVTEYLNGKNFTTATPNSALFAMSIVYTWQMTGYIMVIYIAALQNVNKTLEEAAAIEGAGKWQTFKAVVFPALAPALTIAFFLVLSGSFKMFDLNYAITDVAKRDYRLIAVDIFQTGQIEKFYAVSQAKSVIFIILVSFLSFVQVYISKKFEVET</sequence>
<feature type="transmembrane region" description="Helical" evidence="7">
    <location>
        <begin position="265"/>
        <end position="282"/>
    </location>
</feature>
<comment type="subcellular location">
    <subcellularLocation>
        <location evidence="1 7">Cell membrane</location>
        <topology evidence="1 7">Multi-pass membrane protein</topology>
    </subcellularLocation>
</comment>
<dbReference type="SUPFAM" id="SSF161098">
    <property type="entry name" value="MetI-like"/>
    <property type="match status" value="1"/>
</dbReference>
<feature type="transmembrane region" description="Helical" evidence="7">
    <location>
        <begin position="199"/>
        <end position="220"/>
    </location>
</feature>
<dbReference type="Gene3D" id="1.10.3720.10">
    <property type="entry name" value="MetI-like"/>
    <property type="match status" value="1"/>
</dbReference>
<feature type="transmembrane region" description="Helical" evidence="7">
    <location>
        <begin position="105"/>
        <end position="122"/>
    </location>
</feature>
<evidence type="ECO:0000259" key="8">
    <source>
        <dbReference type="PROSITE" id="PS50928"/>
    </source>
</evidence>
<organism evidence="9 10">
    <name type="scientific">Mycoplasmopsis columboralis</name>
    <dbReference type="NCBI Taxonomy" id="171282"/>
    <lineage>
        <taxon>Bacteria</taxon>
        <taxon>Bacillati</taxon>
        <taxon>Mycoplasmatota</taxon>
        <taxon>Mycoplasmoidales</taxon>
        <taxon>Metamycoplasmataceae</taxon>
        <taxon>Mycoplasmopsis</taxon>
    </lineage>
</organism>
<evidence type="ECO:0000256" key="7">
    <source>
        <dbReference type="RuleBase" id="RU363032"/>
    </source>
</evidence>
<dbReference type="GO" id="GO:0005886">
    <property type="term" value="C:plasma membrane"/>
    <property type="evidence" value="ECO:0007669"/>
    <property type="project" value="UniProtKB-SubCell"/>
</dbReference>
<dbReference type="PROSITE" id="PS50928">
    <property type="entry name" value="ABC_TM1"/>
    <property type="match status" value="1"/>
</dbReference>
<protein>
    <submittedName>
        <fullName evidence="9">Maltose transport system permease protein malF</fullName>
    </submittedName>
</protein>
<dbReference type="InterPro" id="IPR035906">
    <property type="entry name" value="MetI-like_sf"/>
</dbReference>
<name>A0A449B6I3_9BACT</name>
<dbReference type="InterPro" id="IPR000515">
    <property type="entry name" value="MetI-like"/>
</dbReference>
<proteinExistence type="inferred from homology"/>
<dbReference type="RefSeq" id="WP_036435005.1">
    <property type="nucleotide sequence ID" value="NZ_LR215039.1"/>
</dbReference>
<feature type="transmembrane region" description="Helical" evidence="7">
    <location>
        <begin position="154"/>
        <end position="178"/>
    </location>
</feature>
<evidence type="ECO:0000313" key="9">
    <source>
        <dbReference type="EMBL" id="VEU76221.1"/>
    </source>
</evidence>
<feature type="domain" description="ABC transmembrane type-1" evidence="8">
    <location>
        <begin position="67"/>
        <end position="279"/>
    </location>
</feature>
<comment type="similarity">
    <text evidence="7">Belongs to the binding-protein-dependent transport system permease family.</text>
</comment>
<dbReference type="InterPro" id="IPR051393">
    <property type="entry name" value="ABC_transporter_permease"/>
</dbReference>
<keyword evidence="3" id="KW-1003">Cell membrane</keyword>
<accession>A0A449B6I3</accession>
<evidence type="ECO:0000256" key="3">
    <source>
        <dbReference type="ARBA" id="ARBA00022475"/>
    </source>
</evidence>
<evidence type="ECO:0000313" key="10">
    <source>
        <dbReference type="Proteomes" id="UP000289497"/>
    </source>
</evidence>
<feature type="transmembrane region" description="Helical" evidence="7">
    <location>
        <begin position="7"/>
        <end position="32"/>
    </location>
</feature>
<keyword evidence="5 7" id="KW-1133">Transmembrane helix</keyword>
<dbReference type="GO" id="GO:0055085">
    <property type="term" value="P:transmembrane transport"/>
    <property type="evidence" value="ECO:0007669"/>
    <property type="project" value="InterPro"/>
</dbReference>
<evidence type="ECO:0000256" key="1">
    <source>
        <dbReference type="ARBA" id="ARBA00004651"/>
    </source>
</evidence>
<evidence type="ECO:0000256" key="2">
    <source>
        <dbReference type="ARBA" id="ARBA00022448"/>
    </source>
</evidence>
<gene>
    <name evidence="9" type="primary">malF_1</name>
    <name evidence="9" type="ORF">NCTC10179_00394</name>
</gene>
<dbReference type="AlphaFoldDB" id="A0A449B6I3"/>
<evidence type="ECO:0000256" key="5">
    <source>
        <dbReference type="ARBA" id="ARBA00022989"/>
    </source>
</evidence>
<dbReference type="PANTHER" id="PTHR30193">
    <property type="entry name" value="ABC TRANSPORTER PERMEASE PROTEIN"/>
    <property type="match status" value="1"/>
</dbReference>
<keyword evidence="6 7" id="KW-0472">Membrane</keyword>
<reference evidence="9 10" key="1">
    <citation type="submission" date="2019-01" db="EMBL/GenBank/DDBJ databases">
        <authorList>
            <consortium name="Pathogen Informatics"/>
        </authorList>
    </citation>
    <scope>NUCLEOTIDE SEQUENCE [LARGE SCALE GENOMIC DNA]</scope>
    <source>
        <strain evidence="9 10">NCTC10179</strain>
    </source>
</reference>
<keyword evidence="4 7" id="KW-0812">Transmembrane</keyword>
<dbReference type="OrthoDB" id="9786413at2"/>